<feature type="domain" description="HNH nuclease" evidence="2">
    <location>
        <begin position="336"/>
        <end position="386"/>
    </location>
</feature>
<evidence type="ECO:0000256" key="1">
    <source>
        <dbReference type="ARBA" id="ARBA00023450"/>
    </source>
</evidence>
<dbReference type="Gene3D" id="1.10.30.50">
    <property type="match status" value="1"/>
</dbReference>
<organism evidence="3 4">
    <name type="scientific">Yaniella flava</name>
    <dbReference type="NCBI Taxonomy" id="287930"/>
    <lineage>
        <taxon>Bacteria</taxon>
        <taxon>Bacillati</taxon>
        <taxon>Actinomycetota</taxon>
        <taxon>Actinomycetes</taxon>
        <taxon>Micrococcales</taxon>
        <taxon>Micrococcaceae</taxon>
        <taxon>Yaniella</taxon>
    </lineage>
</organism>
<comment type="similarity">
    <text evidence="1">Belongs to the Rv1128c/1148c/1588c/1702c/1945/3466 family.</text>
</comment>
<evidence type="ECO:0000313" key="4">
    <source>
        <dbReference type="Proteomes" id="UP001501461"/>
    </source>
</evidence>
<dbReference type="InterPro" id="IPR003870">
    <property type="entry name" value="DUF222"/>
</dbReference>
<accession>A0ABN2U0X0</accession>
<gene>
    <name evidence="3" type="ORF">GCM10009720_02350</name>
</gene>
<dbReference type="Pfam" id="PF02720">
    <property type="entry name" value="DUF222"/>
    <property type="match status" value="1"/>
</dbReference>
<comment type="caution">
    <text evidence="3">The sequence shown here is derived from an EMBL/GenBank/DDBJ whole genome shotgun (WGS) entry which is preliminary data.</text>
</comment>
<dbReference type="RefSeq" id="WP_343955768.1">
    <property type="nucleotide sequence ID" value="NZ_BAAAMN010000005.1"/>
</dbReference>
<evidence type="ECO:0000313" key="3">
    <source>
        <dbReference type="EMBL" id="GAA2026238.1"/>
    </source>
</evidence>
<dbReference type="Pfam" id="PF01844">
    <property type="entry name" value="HNH"/>
    <property type="match status" value="1"/>
</dbReference>
<evidence type="ECO:0000259" key="2">
    <source>
        <dbReference type="SMART" id="SM00507"/>
    </source>
</evidence>
<protein>
    <submittedName>
        <fullName evidence="3">DUF222 domain-containing protein</fullName>
    </submittedName>
</protein>
<reference evidence="3 4" key="1">
    <citation type="journal article" date="2019" name="Int. J. Syst. Evol. Microbiol.">
        <title>The Global Catalogue of Microorganisms (GCM) 10K type strain sequencing project: providing services to taxonomists for standard genome sequencing and annotation.</title>
        <authorList>
            <consortium name="The Broad Institute Genomics Platform"/>
            <consortium name="The Broad Institute Genome Sequencing Center for Infectious Disease"/>
            <person name="Wu L."/>
            <person name="Ma J."/>
        </authorList>
    </citation>
    <scope>NUCLEOTIDE SEQUENCE [LARGE SCALE GENOMIC DNA]</scope>
    <source>
        <strain evidence="3 4">JCM 13595</strain>
    </source>
</reference>
<name>A0ABN2U0X0_9MICC</name>
<dbReference type="Proteomes" id="UP001501461">
    <property type="component" value="Unassembled WGS sequence"/>
</dbReference>
<dbReference type="SMART" id="SM00507">
    <property type="entry name" value="HNHc"/>
    <property type="match status" value="1"/>
</dbReference>
<dbReference type="InterPro" id="IPR003615">
    <property type="entry name" value="HNH_nuc"/>
</dbReference>
<dbReference type="CDD" id="cd00085">
    <property type="entry name" value="HNHc"/>
    <property type="match status" value="1"/>
</dbReference>
<proteinExistence type="inferred from homology"/>
<keyword evidence="4" id="KW-1185">Reference proteome</keyword>
<dbReference type="EMBL" id="BAAAMN010000005">
    <property type="protein sequence ID" value="GAA2026238.1"/>
    <property type="molecule type" value="Genomic_DNA"/>
</dbReference>
<dbReference type="InterPro" id="IPR002711">
    <property type="entry name" value="HNH"/>
</dbReference>
<sequence>MDTAVLVAEKVQEFTTFLASLPPAGSEADNIDRIHSIERAKRALSAVQAKATHHFVEQRQTHETASNIPTSMQIKGIEAEVGLARGESPFVGAGLTHTATALCTVLPHTLAALETGQVSEYHAKIVAEQTNHLCDAHRREIDAAINDKLGQASSTRLRNLIQGHAYRLDREAANQRAADNARRRRRICLDPAGEGMMYLTAELPTHQGVAVMDALTKTTDQRLAATRTTNDAESDSADQQLGRDQVMADAFVELLTGQTTAGAVTAEVVVIMHDSTLLGDDDLPGWVLGQGPLPAGMVKDWLANPDAAKFLRRLYTRATDGQLVALDSVRRRFPTVLSKMLKLRDDTCATPWCNSPAQDIDHRHPWAKGGTTSWANGLGLCKRCNQRKENRGWTYTGTPDHLTVTTPTGHQYTVPTKPPITQIAHHKSGDPPTLQNTTIDISWPTAA</sequence>